<dbReference type="RefSeq" id="WP_160329696.1">
    <property type="nucleotide sequence ID" value="NZ_JAJA02000003.1"/>
</dbReference>
<dbReference type="InterPro" id="IPR026487">
    <property type="entry name" value="CHP04141"/>
</dbReference>
<sequence>MTTFTIYLLREEIATAEDALIDKAQAHEIADGLSRYGKLFVKPTRARPPKWAVLFDSYVPRDVLGVVQSTSAVFIVPVDGRLFALTFGQGRFLLSPDAYEERFGLVVTLNAISSNALRSVDKRALVDDQNSRVQNSQAASALSFGVDIERDLVRGIVGRPEDIRFGRRLAGADALTVTSDVEVPKLKRLLRRYLKAFQSKDYLVNFPWVDQVRQLIPKGQTATRLDGLLVEKMKEAWGKNGLVDGCWLAVPDIVDWAVVDGFKFTSSRSEGVMTDLHLPGLVQEYLDEEPTLSFLRKHYAMSVDEEERVVDRWSVYRCIHCEIDDDGKSFILSAGRWFEVDRDFVGAVESYFENIPRYVGPLPIYAHANEDEYNKAVVLGSEQRWCLMDKKMLPVGGVYDKVEFCDIYGRNEIVHVKHYGSSNVLGHLFNQGLVSGELLKSHPPYVDLANKEISVQHQLLADPEGVKFVARDVAKYTIVFAVISQSDKPGLHLPFFAKVVLKSVCSRLLDLGYARIMVAKISCDPSVRYKRVKSVEPRKPRARNRRSRGV</sequence>
<organism evidence="1 2">
    <name type="scientific">Lysobacter capsici AZ78</name>
    <dbReference type="NCBI Taxonomy" id="1444315"/>
    <lineage>
        <taxon>Bacteria</taxon>
        <taxon>Pseudomonadati</taxon>
        <taxon>Pseudomonadota</taxon>
        <taxon>Gammaproteobacteria</taxon>
        <taxon>Lysobacterales</taxon>
        <taxon>Lysobacteraceae</taxon>
        <taxon>Lysobacter</taxon>
    </lineage>
</organism>
<keyword evidence="2" id="KW-1185">Reference proteome</keyword>
<accession>A0A125TZU0</accession>
<evidence type="ECO:0000313" key="1">
    <source>
        <dbReference type="EMBL" id="KWS02174.1"/>
    </source>
</evidence>
<dbReference type="OrthoDB" id="6401683at2"/>
<dbReference type="EMBL" id="JAJA02000003">
    <property type="protein sequence ID" value="KWS02174.1"/>
    <property type="molecule type" value="Genomic_DNA"/>
</dbReference>
<name>A0A125TZU0_9GAMM</name>
<reference evidence="1 2" key="1">
    <citation type="journal article" date="2014" name="Genome Announc.">
        <title>Draft Genome Sequence of Lysobacter capsici AZ78, a Bacterium Antagonistic to Plant-Pathogenic Oomycetes.</title>
        <authorList>
            <person name="Puopolo G."/>
            <person name="Sonego P."/>
            <person name="Engelen K."/>
            <person name="Pertot I."/>
        </authorList>
    </citation>
    <scope>NUCLEOTIDE SEQUENCE [LARGE SCALE GENOMIC DNA]</scope>
    <source>
        <strain evidence="1 2">AZ78</strain>
    </source>
</reference>
<dbReference type="AlphaFoldDB" id="A0A125TZU0"/>
<dbReference type="NCBIfam" id="TIGR04141">
    <property type="entry name" value="TIGR04141 family sporadically distributed protein"/>
    <property type="match status" value="1"/>
</dbReference>
<evidence type="ECO:0008006" key="3">
    <source>
        <dbReference type="Google" id="ProtNLM"/>
    </source>
</evidence>
<dbReference type="Pfam" id="PF19614">
    <property type="entry name" value="DUF6119"/>
    <property type="match status" value="1"/>
</dbReference>
<comment type="caution">
    <text evidence="1">The sequence shown here is derived from an EMBL/GenBank/DDBJ whole genome shotgun (WGS) entry which is preliminary data.</text>
</comment>
<protein>
    <recommendedName>
        <fullName evidence="3">Sporadically distributed protein, TIGR04141 family</fullName>
    </recommendedName>
</protein>
<evidence type="ECO:0000313" key="2">
    <source>
        <dbReference type="Proteomes" id="UP000023435"/>
    </source>
</evidence>
<gene>
    <name evidence="1" type="ORF">AZ78_5307</name>
</gene>
<proteinExistence type="predicted"/>
<dbReference type="Proteomes" id="UP000023435">
    <property type="component" value="Unassembled WGS sequence"/>
</dbReference>